<keyword evidence="3" id="KW-1185">Reference proteome</keyword>
<dbReference type="InterPro" id="IPR036425">
    <property type="entry name" value="MoaB/Mog-like_dom_sf"/>
</dbReference>
<evidence type="ECO:0000313" key="3">
    <source>
        <dbReference type="Proteomes" id="UP001562357"/>
    </source>
</evidence>
<dbReference type="Proteomes" id="UP001562357">
    <property type="component" value="Unassembled WGS sequence"/>
</dbReference>
<dbReference type="Gene3D" id="3.40.980.10">
    <property type="entry name" value="MoaB/Mog-like domain"/>
    <property type="match status" value="1"/>
</dbReference>
<dbReference type="InterPro" id="IPR001453">
    <property type="entry name" value="MoaB/Mog_dom"/>
</dbReference>
<evidence type="ECO:0000259" key="1">
    <source>
        <dbReference type="SMART" id="SM00852"/>
    </source>
</evidence>
<organism evidence="2 3">
    <name type="scientific">Epichloe bromicola</name>
    <dbReference type="NCBI Taxonomy" id="79588"/>
    <lineage>
        <taxon>Eukaryota</taxon>
        <taxon>Fungi</taxon>
        <taxon>Dikarya</taxon>
        <taxon>Ascomycota</taxon>
        <taxon>Pezizomycotina</taxon>
        <taxon>Sordariomycetes</taxon>
        <taxon>Hypocreomycetidae</taxon>
        <taxon>Hypocreales</taxon>
        <taxon>Clavicipitaceae</taxon>
        <taxon>Epichloe</taxon>
    </lineage>
</organism>
<evidence type="ECO:0000313" key="2">
    <source>
        <dbReference type="EMBL" id="GAB0133748.1"/>
    </source>
</evidence>
<proteinExistence type="predicted"/>
<comment type="caution">
    <text evidence="2">The sequence shown here is derived from an EMBL/GenBank/DDBJ whole genome shotgun (WGS) entry which is preliminary data.</text>
</comment>
<dbReference type="PANTHER" id="PTHR47675:SF1">
    <property type="entry name" value="MOLYBDOPTERIN BINDING DOMAIN PROTEIN (AFU_ORTHOLOGUE AFUA_5G11210)"/>
    <property type="match status" value="1"/>
</dbReference>
<dbReference type="SMART" id="SM00852">
    <property type="entry name" value="MoCF_biosynth"/>
    <property type="match status" value="1"/>
</dbReference>
<sequence length="307" mass="34374">MLPRVSQLARHLAAPSRLFAQTTRRPCPISKMTTLQERCTRTIRTGACLIIGNEVLGGQTNSAYVAKWCFCLGIELQRTEVIPDVEDDIKEAVRRMSSLYDFVVTSGGIGPTHDDITYESIAKAFELKLMRHEETFARMKELSRNPEFDWETDSPSLRAKLRMATLPTDESRSMSDQCVFPVKDLWVPVSIVNGNVHILPGVPALFVKLLDGLEPHLRSRLDKPFARVMISTPQPESVSAGYLTTLAAKVKSLGVKVGSYPRWGKERNTITLVGSDLKVLENLVPEVEENVQGRRVETVDELDHLDD</sequence>
<feature type="domain" description="MoaB/Mog" evidence="1">
    <location>
        <begin position="47"/>
        <end position="220"/>
    </location>
</feature>
<accession>A0ABQ0CJY5</accession>
<gene>
    <name evidence="2" type="primary">g2145</name>
    <name evidence="2" type="ORF">EsDP_00002145</name>
</gene>
<dbReference type="CDD" id="cd00885">
    <property type="entry name" value="cinA"/>
    <property type="match status" value="1"/>
</dbReference>
<dbReference type="Pfam" id="PF00994">
    <property type="entry name" value="MoCF_biosynth"/>
    <property type="match status" value="1"/>
</dbReference>
<name>A0ABQ0CJY5_9HYPO</name>
<dbReference type="SUPFAM" id="SSF53218">
    <property type="entry name" value="Molybdenum cofactor biosynthesis proteins"/>
    <property type="match status" value="1"/>
</dbReference>
<reference evidence="3" key="1">
    <citation type="submission" date="2024-06" db="EMBL/GenBank/DDBJ databases">
        <title>Draft Genome Sequences of Epichloe bromicola Strains Isolated from Elymus ciliaris.</title>
        <authorList>
            <consortium name="Epichloe bromicola genome sequencing consortium"/>
            <person name="Miura A."/>
            <person name="Imano S."/>
            <person name="Ashida A."/>
            <person name="Sato I."/>
            <person name="Chiba S."/>
            <person name="Tanaka A."/>
            <person name="Camagna M."/>
            <person name="Takemoto D."/>
        </authorList>
    </citation>
    <scope>NUCLEOTIDE SEQUENCE [LARGE SCALE GENOMIC DNA]</scope>
    <source>
        <strain evidence="3">DP</strain>
    </source>
</reference>
<dbReference type="EMBL" id="BAAFGZ010000054">
    <property type="protein sequence ID" value="GAB0133748.1"/>
    <property type="molecule type" value="Genomic_DNA"/>
</dbReference>
<dbReference type="PANTHER" id="PTHR47675">
    <property type="entry name" value="MOLYBDOPTERIN BINDING DOMAIN PROTEIN (AFU_ORTHOLOGUE AFUA_5G11210)"/>
    <property type="match status" value="1"/>
</dbReference>
<protein>
    <recommendedName>
        <fullName evidence="1">MoaB/Mog domain-containing protein</fullName>
    </recommendedName>
</protein>